<dbReference type="GO" id="GO:0009298">
    <property type="term" value="P:GDP-mannose biosynthetic process"/>
    <property type="evidence" value="ECO:0007669"/>
    <property type="project" value="TreeGrafter"/>
</dbReference>
<proteinExistence type="predicted"/>
<dbReference type="InterPro" id="IPR051161">
    <property type="entry name" value="Mannose-6P_isomerase_type2"/>
</dbReference>
<dbReference type="PANTHER" id="PTHR46390:SF1">
    <property type="entry name" value="MANNOSE-1-PHOSPHATE GUANYLYLTRANSFERASE"/>
    <property type="match status" value="1"/>
</dbReference>
<dbReference type="Proteomes" id="UP000034048">
    <property type="component" value="Unassembled WGS sequence"/>
</dbReference>
<keyword evidence="2" id="KW-0548">Nucleotidyltransferase</keyword>
<evidence type="ECO:0000313" key="2">
    <source>
        <dbReference type="EMBL" id="KKR13211.1"/>
    </source>
</evidence>
<feature type="domain" description="MannoseP isomerase/GMP-like beta-helix" evidence="1">
    <location>
        <begin position="104"/>
        <end position="153"/>
    </location>
</feature>
<dbReference type="GO" id="GO:0004475">
    <property type="term" value="F:mannose-1-phosphate guanylyltransferase (GTP) activity"/>
    <property type="evidence" value="ECO:0007669"/>
    <property type="project" value="TreeGrafter"/>
</dbReference>
<keyword evidence="2" id="KW-0808">Transferase</keyword>
<name>A0A0G0NK86_9BACT</name>
<evidence type="ECO:0000259" key="1">
    <source>
        <dbReference type="Pfam" id="PF22640"/>
    </source>
</evidence>
<dbReference type="InterPro" id="IPR029044">
    <property type="entry name" value="Nucleotide-diphossugar_trans"/>
</dbReference>
<dbReference type="EMBL" id="LBWS01000050">
    <property type="protein sequence ID" value="KKR13211.1"/>
    <property type="molecule type" value="Genomic_DNA"/>
</dbReference>
<dbReference type="Gene3D" id="3.90.550.10">
    <property type="entry name" value="Spore Coat Polysaccharide Biosynthesis Protein SpsA, Chain A"/>
    <property type="match status" value="1"/>
</dbReference>
<reference evidence="2 3" key="1">
    <citation type="journal article" date="2015" name="Nature">
        <title>rRNA introns, odd ribosomes, and small enigmatic genomes across a large radiation of phyla.</title>
        <authorList>
            <person name="Brown C.T."/>
            <person name="Hug L.A."/>
            <person name="Thomas B.C."/>
            <person name="Sharon I."/>
            <person name="Castelle C.J."/>
            <person name="Singh A."/>
            <person name="Wilkins M.J."/>
            <person name="Williams K.H."/>
            <person name="Banfield J.F."/>
        </authorList>
    </citation>
    <scope>NUCLEOTIDE SEQUENCE [LARGE SCALE GENOMIC DNA]</scope>
</reference>
<accession>A0A0G0NK86</accession>
<dbReference type="AlphaFoldDB" id="A0A0G0NK86"/>
<protein>
    <submittedName>
        <fullName evidence="2">Mannose-1-phosphate guanylyltransferase (GDP), mannose-6-phosphate isomerase, type 2</fullName>
    </submittedName>
</protein>
<dbReference type="PANTHER" id="PTHR46390">
    <property type="entry name" value="MANNOSE-1-PHOSPHATE GUANYLYLTRANSFERASE"/>
    <property type="match status" value="1"/>
</dbReference>
<dbReference type="SUPFAM" id="SSF159283">
    <property type="entry name" value="Guanosine diphospho-D-mannose pyrophosphorylase/mannose-6-phosphate isomerase linker domain"/>
    <property type="match status" value="1"/>
</dbReference>
<gene>
    <name evidence="2" type="ORF">UT42_C0050G0006</name>
</gene>
<evidence type="ECO:0000313" key="3">
    <source>
        <dbReference type="Proteomes" id="UP000034048"/>
    </source>
</evidence>
<comment type="caution">
    <text evidence="2">The sequence shown here is derived from an EMBL/GenBank/DDBJ whole genome shotgun (WGS) entry which is preliminary data.</text>
</comment>
<sequence>MYIWQLGTIIALFQKLQPAMYQVCQQIVDLMLVEQPDWEKIKEIYNHLDKMTIESAITHRAPQVAMSVSDKVGWSDVGKWHIIKRILSNTKENLTKGEVYCHNAKNNLVYNNTAKKIIVLNEVDDLVIVDTGDVLLISSLDKSAEVKQAVEELKKQNKNHYL</sequence>
<dbReference type="GO" id="GO:0016853">
    <property type="term" value="F:isomerase activity"/>
    <property type="evidence" value="ECO:0007669"/>
    <property type="project" value="UniProtKB-KW"/>
</dbReference>
<organism evidence="2 3">
    <name type="scientific">Candidatus Falkowbacteria bacterium GW2011_GWA2_39_24</name>
    <dbReference type="NCBI Taxonomy" id="1618634"/>
    <lineage>
        <taxon>Bacteria</taxon>
        <taxon>Candidatus Falkowiibacteriota</taxon>
    </lineage>
</organism>
<dbReference type="Pfam" id="PF22640">
    <property type="entry name" value="ManC_GMP_beta-helix"/>
    <property type="match status" value="1"/>
</dbReference>
<dbReference type="InterPro" id="IPR054566">
    <property type="entry name" value="ManC/GMP-like_b-helix"/>
</dbReference>
<keyword evidence="2" id="KW-0413">Isomerase</keyword>